<reference evidence="2 3" key="1">
    <citation type="journal article" date="2019" name="Nat. Ecol. Evol.">
        <title>Megaphylogeny resolves global patterns of mushroom evolution.</title>
        <authorList>
            <person name="Varga T."/>
            <person name="Krizsan K."/>
            <person name="Foldi C."/>
            <person name="Dima B."/>
            <person name="Sanchez-Garcia M."/>
            <person name="Sanchez-Ramirez S."/>
            <person name="Szollosi G.J."/>
            <person name="Szarkandi J.G."/>
            <person name="Papp V."/>
            <person name="Albert L."/>
            <person name="Andreopoulos W."/>
            <person name="Angelini C."/>
            <person name="Antonin V."/>
            <person name="Barry K.W."/>
            <person name="Bougher N.L."/>
            <person name="Buchanan P."/>
            <person name="Buyck B."/>
            <person name="Bense V."/>
            <person name="Catcheside P."/>
            <person name="Chovatia M."/>
            <person name="Cooper J."/>
            <person name="Damon W."/>
            <person name="Desjardin D."/>
            <person name="Finy P."/>
            <person name="Geml J."/>
            <person name="Haridas S."/>
            <person name="Hughes K."/>
            <person name="Justo A."/>
            <person name="Karasinski D."/>
            <person name="Kautmanova I."/>
            <person name="Kiss B."/>
            <person name="Kocsube S."/>
            <person name="Kotiranta H."/>
            <person name="LaButti K.M."/>
            <person name="Lechner B.E."/>
            <person name="Liimatainen K."/>
            <person name="Lipzen A."/>
            <person name="Lukacs Z."/>
            <person name="Mihaltcheva S."/>
            <person name="Morgado L.N."/>
            <person name="Niskanen T."/>
            <person name="Noordeloos M.E."/>
            <person name="Ohm R.A."/>
            <person name="Ortiz-Santana B."/>
            <person name="Ovrebo C."/>
            <person name="Racz N."/>
            <person name="Riley R."/>
            <person name="Savchenko A."/>
            <person name="Shiryaev A."/>
            <person name="Soop K."/>
            <person name="Spirin V."/>
            <person name="Szebenyi C."/>
            <person name="Tomsovsky M."/>
            <person name="Tulloss R.E."/>
            <person name="Uehling J."/>
            <person name="Grigoriev I.V."/>
            <person name="Vagvolgyi C."/>
            <person name="Papp T."/>
            <person name="Martin F.M."/>
            <person name="Miettinen O."/>
            <person name="Hibbett D.S."/>
            <person name="Nagy L.G."/>
        </authorList>
    </citation>
    <scope>NUCLEOTIDE SEQUENCE [LARGE SCALE GENOMIC DNA]</scope>
    <source>
        <strain evidence="2 3">FP101781</strain>
    </source>
</reference>
<name>A0A4Y7SCU0_COPMI</name>
<protein>
    <submittedName>
        <fullName evidence="2">Uncharacterized protein</fullName>
    </submittedName>
</protein>
<dbReference type="Proteomes" id="UP000298030">
    <property type="component" value="Unassembled WGS sequence"/>
</dbReference>
<evidence type="ECO:0000313" key="2">
    <source>
        <dbReference type="EMBL" id="TEB19550.1"/>
    </source>
</evidence>
<evidence type="ECO:0000313" key="3">
    <source>
        <dbReference type="Proteomes" id="UP000298030"/>
    </source>
</evidence>
<gene>
    <name evidence="2" type="ORF">FA13DRAFT_346518</name>
</gene>
<dbReference type="EMBL" id="QPFP01000185">
    <property type="protein sequence ID" value="TEB19550.1"/>
    <property type="molecule type" value="Genomic_DNA"/>
</dbReference>
<feature type="region of interest" description="Disordered" evidence="1">
    <location>
        <begin position="1"/>
        <end position="21"/>
    </location>
</feature>
<comment type="caution">
    <text evidence="2">The sequence shown here is derived from an EMBL/GenBank/DDBJ whole genome shotgun (WGS) entry which is preliminary data.</text>
</comment>
<evidence type="ECO:0000256" key="1">
    <source>
        <dbReference type="SAM" id="MobiDB-lite"/>
    </source>
</evidence>
<organism evidence="2 3">
    <name type="scientific">Coprinellus micaceus</name>
    <name type="common">Glistening ink-cap mushroom</name>
    <name type="synonym">Coprinus micaceus</name>
    <dbReference type="NCBI Taxonomy" id="71717"/>
    <lineage>
        <taxon>Eukaryota</taxon>
        <taxon>Fungi</taxon>
        <taxon>Dikarya</taxon>
        <taxon>Basidiomycota</taxon>
        <taxon>Agaricomycotina</taxon>
        <taxon>Agaricomycetes</taxon>
        <taxon>Agaricomycetidae</taxon>
        <taxon>Agaricales</taxon>
        <taxon>Agaricineae</taxon>
        <taxon>Psathyrellaceae</taxon>
        <taxon>Coprinellus</taxon>
    </lineage>
</organism>
<proteinExistence type="predicted"/>
<sequence length="82" mass="9428">MKSMTFEADEHLGMPSKRSSEPTRRIHGGYFSVCYYFGIWNLAEQHTEVAMRADMKFRSIRCATTVLDANWMIGNCGAGRFR</sequence>
<feature type="compositionally biased region" description="Basic and acidic residues" evidence="1">
    <location>
        <begin position="8"/>
        <end position="21"/>
    </location>
</feature>
<dbReference type="AlphaFoldDB" id="A0A4Y7SCU0"/>
<accession>A0A4Y7SCU0</accession>
<keyword evidence="3" id="KW-1185">Reference proteome</keyword>